<dbReference type="Proteomes" id="UP000266385">
    <property type="component" value="Unassembled WGS sequence"/>
</dbReference>
<gene>
    <name evidence="2" type="ORF">D1223_09570</name>
</gene>
<reference evidence="2 3" key="1">
    <citation type="submission" date="2018-08" db="EMBL/GenBank/DDBJ databases">
        <title>Henriciella mobilis sp. nov., isolated from seawater.</title>
        <authorList>
            <person name="Cheng H."/>
            <person name="Wu Y.-H."/>
            <person name="Xu X.-W."/>
            <person name="Guo L.-L."/>
        </authorList>
    </citation>
    <scope>NUCLEOTIDE SEQUENCE [LARGE SCALE GENOMIC DNA]</scope>
    <source>
        <strain evidence="2 3">JN25</strain>
    </source>
</reference>
<sequence>MAVSRLSFSALILAALTTGVAQADSMKLTSAEHETVVQACELGLPFIPVESDFGYQTGQFALPVSDDGGDVHSAIILEEASLRTIPECKGEVEDAIARRDDAEDTRSS</sequence>
<accession>A0A399RIQ2</accession>
<name>A0A399RIQ2_9PROT</name>
<organism evidence="2 3">
    <name type="scientific">Henriciella mobilis</name>
    <dbReference type="NCBI Taxonomy" id="2305467"/>
    <lineage>
        <taxon>Bacteria</taxon>
        <taxon>Pseudomonadati</taxon>
        <taxon>Pseudomonadota</taxon>
        <taxon>Alphaproteobacteria</taxon>
        <taxon>Hyphomonadales</taxon>
        <taxon>Hyphomonadaceae</taxon>
        <taxon>Henriciella</taxon>
    </lineage>
</organism>
<keyword evidence="1" id="KW-0732">Signal</keyword>
<keyword evidence="3" id="KW-1185">Reference proteome</keyword>
<feature type="signal peptide" evidence="1">
    <location>
        <begin position="1"/>
        <end position="23"/>
    </location>
</feature>
<protein>
    <submittedName>
        <fullName evidence="2">Uncharacterized protein</fullName>
    </submittedName>
</protein>
<evidence type="ECO:0000313" key="2">
    <source>
        <dbReference type="EMBL" id="RIJ29712.1"/>
    </source>
</evidence>
<evidence type="ECO:0000313" key="3">
    <source>
        <dbReference type="Proteomes" id="UP000266385"/>
    </source>
</evidence>
<dbReference type="OrthoDB" id="7631625at2"/>
<comment type="caution">
    <text evidence="2">The sequence shown here is derived from an EMBL/GenBank/DDBJ whole genome shotgun (WGS) entry which is preliminary data.</text>
</comment>
<proteinExistence type="predicted"/>
<evidence type="ECO:0000256" key="1">
    <source>
        <dbReference type="SAM" id="SignalP"/>
    </source>
</evidence>
<dbReference type="EMBL" id="QWFX01000010">
    <property type="protein sequence ID" value="RIJ29712.1"/>
    <property type="molecule type" value="Genomic_DNA"/>
</dbReference>
<feature type="chain" id="PRO_5017359392" evidence="1">
    <location>
        <begin position="24"/>
        <end position="108"/>
    </location>
</feature>
<dbReference type="AlphaFoldDB" id="A0A399RIQ2"/>
<dbReference type="RefSeq" id="WP_119376219.1">
    <property type="nucleotide sequence ID" value="NZ_QWFX01000010.1"/>
</dbReference>